<sequence>MRYARGFCFSEDLCCTVFNRRYAYDKAGNLLWFGNYTV</sequence>
<accession>A0A7Z9D6M6</accession>
<dbReference type="AlphaFoldDB" id="A0A7Z9D6M6"/>
<dbReference type="Proteomes" id="UP000282386">
    <property type="component" value="Chromosome"/>
</dbReference>
<evidence type="ECO:0000313" key="2">
    <source>
        <dbReference type="Proteomes" id="UP000282386"/>
    </source>
</evidence>
<name>A0A7Z9D6M6_9MICC</name>
<protein>
    <submittedName>
        <fullName evidence="1">Uncharacterized protein</fullName>
    </submittedName>
</protein>
<proteinExistence type="predicted"/>
<dbReference type="EMBL" id="LR134479">
    <property type="protein sequence ID" value="VEI24679.1"/>
    <property type="molecule type" value="Genomic_DNA"/>
</dbReference>
<organism evidence="1 2">
    <name type="scientific">Rothia aeria</name>
    <dbReference type="NCBI Taxonomy" id="172042"/>
    <lineage>
        <taxon>Bacteria</taxon>
        <taxon>Bacillati</taxon>
        <taxon>Actinomycetota</taxon>
        <taxon>Actinomycetes</taxon>
        <taxon>Micrococcales</taxon>
        <taxon>Micrococcaceae</taxon>
        <taxon>Rothia</taxon>
    </lineage>
</organism>
<evidence type="ECO:0000313" key="1">
    <source>
        <dbReference type="EMBL" id="VEI24679.1"/>
    </source>
</evidence>
<reference evidence="1 2" key="1">
    <citation type="submission" date="2018-12" db="EMBL/GenBank/DDBJ databases">
        <authorList>
            <consortium name="Pathogen Informatics"/>
        </authorList>
    </citation>
    <scope>NUCLEOTIDE SEQUENCE [LARGE SCALE GENOMIC DNA]</scope>
    <source>
        <strain evidence="1 2">NCTC10207</strain>
    </source>
</reference>
<gene>
    <name evidence="1" type="ORF">NCTC10207_02202</name>
</gene>